<evidence type="ECO:0000313" key="14">
    <source>
        <dbReference type="Proteomes" id="UP000443153"/>
    </source>
</evidence>
<dbReference type="GO" id="GO:0005525">
    <property type="term" value="F:GTP binding"/>
    <property type="evidence" value="ECO:0007669"/>
    <property type="project" value="UniProtKB-KW"/>
</dbReference>
<keyword evidence="7 11" id="KW-0862">Zinc</keyword>
<evidence type="ECO:0000256" key="4">
    <source>
        <dbReference type="ARBA" id="ARBA00022723"/>
    </source>
</evidence>
<comment type="catalytic activity">
    <reaction evidence="10 11">
        <text>GTP + 4 H2O = 2,5-diamino-6-hydroxy-4-(5-phosphoribosylamino)-pyrimidine + formate + 2 phosphate + 3 H(+)</text>
        <dbReference type="Rhea" id="RHEA:23704"/>
        <dbReference type="ChEBI" id="CHEBI:15377"/>
        <dbReference type="ChEBI" id="CHEBI:15378"/>
        <dbReference type="ChEBI" id="CHEBI:15740"/>
        <dbReference type="ChEBI" id="CHEBI:37565"/>
        <dbReference type="ChEBI" id="CHEBI:43474"/>
        <dbReference type="ChEBI" id="CHEBI:58614"/>
        <dbReference type="EC" id="3.5.4.25"/>
    </reaction>
</comment>
<reference evidence="13 14" key="1">
    <citation type="submission" date="2019-11" db="EMBL/GenBank/DDBJ databases">
        <title>Maribacter lutea sp. nov., a marine bacterium isolated from intertidal sand.</title>
        <authorList>
            <person name="Liu A."/>
        </authorList>
    </citation>
    <scope>NUCLEOTIDE SEQUENCE [LARGE SCALE GENOMIC DNA]</scope>
    <source>
        <strain evidence="13 14">RZ05</strain>
    </source>
</reference>
<dbReference type="Gene3D" id="3.40.50.10990">
    <property type="entry name" value="GTP cyclohydrolase II"/>
    <property type="match status" value="1"/>
</dbReference>
<evidence type="ECO:0000256" key="5">
    <source>
        <dbReference type="ARBA" id="ARBA00022741"/>
    </source>
</evidence>
<dbReference type="InterPro" id="IPR032677">
    <property type="entry name" value="GTP_cyclohydro_II"/>
</dbReference>
<dbReference type="GO" id="GO:0005829">
    <property type="term" value="C:cytosol"/>
    <property type="evidence" value="ECO:0007669"/>
    <property type="project" value="TreeGrafter"/>
</dbReference>
<dbReference type="Proteomes" id="UP000443153">
    <property type="component" value="Unassembled WGS sequence"/>
</dbReference>
<evidence type="ECO:0000256" key="8">
    <source>
        <dbReference type="ARBA" id="ARBA00023134"/>
    </source>
</evidence>
<dbReference type="PANTHER" id="PTHR21327:SF18">
    <property type="entry name" value="3,4-DIHYDROXY-2-BUTANONE 4-PHOSPHATE SYNTHASE"/>
    <property type="match status" value="1"/>
</dbReference>
<keyword evidence="4 11" id="KW-0479">Metal-binding</keyword>
<feature type="binding site" evidence="11">
    <location>
        <begin position="96"/>
        <end position="98"/>
    </location>
    <ligand>
        <name>GTP</name>
        <dbReference type="ChEBI" id="CHEBI:37565"/>
    </ligand>
</feature>
<dbReference type="UniPathway" id="UPA00275">
    <property type="reaction ID" value="UER00400"/>
</dbReference>
<dbReference type="OrthoDB" id="9793111at2"/>
<feature type="binding site" evidence="11">
    <location>
        <position position="118"/>
    </location>
    <ligand>
        <name>GTP</name>
        <dbReference type="ChEBI" id="CHEBI:37565"/>
    </ligand>
</feature>
<dbReference type="AlphaFoldDB" id="A0A6I2MSS6"/>
<gene>
    <name evidence="11 13" type="primary">ribA</name>
    <name evidence="13" type="ORF">GJ691_15145</name>
</gene>
<feature type="binding site" evidence="11">
    <location>
        <position position="158"/>
    </location>
    <ligand>
        <name>GTP</name>
        <dbReference type="ChEBI" id="CHEBI:37565"/>
    </ligand>
</feature>
<evidence type="ECO:0000256" key="7">
    <source>
        <dbReference type="ARBA" id="ARBA00022833"/>
    </source>
</evidence>
<feature type="binding site" evidence="11">
    <location>
        <position position="58"/>
    </location>
    <ligand>
        <name>Zn(2+)</name>
        <dbReference type="ChEBI" id="CHEBI:29105"/>
        <note>catalytic</note>
    </ligand>
</feature>
<evidence type="ECO:0000256" key="10">
    <source>
        <dbReference type="ARBA" id="ARBA00049295"/>
    </source>
</evidence>
<evidence type="ECO:0000259" key="12">
    <source>
        <dbReference type="Pfam" id="PF00925"/>
    </source>
</evidence>
<evidence type="ECO:0000313" key="13">
    <source>
        <dbReference type="EMBL" id="MRX65490.1"/>
    </source>
</evidence>
<keyword evidence="3 11" id="KW-0686">Riboflavin biosynthesis</keyword>
<dbReference type="InterPro" id="IPR036144">
    <property type="entry name" value="RibA-like_sf"/>
</dbReference>
<evidence type="ECO:0000256" key="9">
    <source>
        <dbReference type="ARBA" id="ARBA00043932"/>
    </source>
</evidence>
<comment type="similarity">
    <text evidence="2">In the N-terminal section; belongs to the DHBP synthase family.</text>
</comment>
<protein>
    <recommendedName>
        <fullName evidence="11">GTP cyclohydrolase-2</fullName>
        <ecNumber evidence="11">3.5.4.25</ecNumber>
    </recommendedName>
    <alternativeName>
        <fullName evidence="11">GTP cyclohydrolase II</fullName>
    </alternativeName>
</protein>
<dbReference type="EMBL" id="WKJH01000024">
    <property type="protein sequence ID" value="MRX65490.1"/>
    <property type="molecule type" value="Genomic_DNA"/>
</dbReference>
<feature type="binding site" evidence="11">
    <location>
        <position position="71"/>
    </location>
    <ligand>
        <name>Zn(2+)</name>
        <dbReference type="ChEBI" id="CHEBI:29105"/>
        <note>catalytic</note>
    </ligand>
</feature>
<accession>A0A6I2MSS6</accession>
<dbReference type="InterPro" id="IPR000926">
    <property type="entry name" value="RibA"/>
</dbReference>
<dbReference type="NCBIfam" id="TIGR00505">
    <property type="entry name" value="ribA"/>
    <property type="match status" value="1"/>
</dbReference>
<proteinExistence type="inferred from homology"/>
<comment type="caution">
    <text evidence="13">The sequence shown here is derived from an EMBL/GenBank/DDBJ whole genome shotgun (WGS) entry which is preliminary data.</text>
</comment>
<feature type="active site" description="Proton acceptor" evidence="11">
    <location>
        <position position="130"/>
    </location>
</feature>
<dbReference type="GO" id="GO:0003935">
    <property type="term" value="F:GTP cyclohydrolase II activity"/>
    <property type="evidence" value="ECO:0007669"/>
    <property type="project" value="UniProtKB-UniRule"/>
</dbReference>
<comment type="cofactor">
    <cofactor evidence="11">
        <name>Zn(2+)</name>
        <dbReference type="ChEBI" id="CHEBI:29105"/>
    </cofactor>
    <text evidence="11">Binds 1 zinc ion per subunit.</text>
</comment>
<dbReference type="RefSeq" id="WP_154368355.1">
    <property type="nucleotide sequence ID" value="NZ_WKJH01000024.1"/>
</dbReference>
<evidence type="ECO:0000256" key="1">
    <source>
        <dbReference type="ARBA" id="ARBA00004853"/>
    </source>
</evidence>
<keyword evidence="5 11" id="KW-0547">Nucleotide-binding</keyword>
<dbReference type="PANTHER" id="PTHR21327">
    <property type="entry name" value="GTP CYCLOHYDROLASE II-RELATED"/>
    <property type="match status" value="1"/>
</dbReference>
<keyword evidence="6 11" id="KW-0378">Hydrolase</keyword>
<feature type="active site" description="Nucleophile" evidence="11">
    <location>
        <position position="132"/>
    </location>
</feature>
<evidence type="ECO:0000256" key="6">
    <source>
        <dbReference type="ARBA" id="ARBA00022801"/>
    </source>
</evidence>
<dbReference type="Pfam" id="PF00925">
    <property type="entry name" value="GTP_cyclohydro2"/>
    <property type="match status" value="1"/>
</dbReference>
<name>A0A6I2MSS6_9FLAO</name>
<evidence type="ECO:0000256" key="11">
    <source>
        <dbReference type="HAMAP-Rule" id="MF_00179"/>
    </source>
</evidence>
<dbReference type="CDD" id="cd00641">
    <property type="entry name" value="GTP_cyclohydro2"/>
    <property type="match status" value="1"/>
</dbReference>
<feature type="binding site" evidence="11">
    <location>
        <position position="74"/>
    </location>
    <ligand>
        <name>GTP</name>
        <dbReference type="ChEBI" id="CHEBI:37565"/>
    </ligand>
</feature>
<keyword evidence="8 11" id="KW-0342">GTP-binding</keyword>
<comment type="function">
    <text evidence="9 11">Catalyzes the conversion of GTP to 2,5-diamino-6-ribosylamino-4(3H)-pyrimidinone 5'-phosphate (DARP), formate and pyrophosphate.</text>
</comment>
<evidence type="ECO:0000256" key="3">
    <source>
        <dbReference type="ARBA" id="ARBA00022619"/>
    </source>
</evidence>
<comment type="pathway">
    <text evidence="1 11">Cofactor biosynthesis; riboflavin biosynthesis; 5-amino-6-(D-ribitylamino)uracil from GTP: step 1/4.</text>
</comment>
<keyword evidence="14" id="KW-1185">Reference proteome</keyword>
<dbReference type="EC" id="3.5.4.25" evidence="11"/>
<dbReference type="FunFam" id="3.40.50.10990:FF:000001">
    <property type="entry name" value="Riboflavin biosynthesis protein RibBA"/>
    <property type="match status" value="1"/>
</dbReference>
<organism evidence="13 14">
    <name type="scientific">Maribacter luteus</name>
    <dbReference type="NCBI Taxonomy" id="2594478"/>
    <lineage>
        <taxon>Bacteria</taxon>
        <taxon>Pseudomonadati</taxon>
        <taxon>Bacteroidota</taxon>
        <taxon>Flavobacteriia</taxon>
        <taxon>Flavobacteriales</taxon>
        <taxon>Flavobacteriaceae</taxon>
        <taxon>Maribacter</taxon>
    </lineage>
</organism>
<feature type="domain" description="GTP cyclohydrolase II" evidence="12">
    <location>
        <begin position="12"/>
        <end position="174"/>
    </location>
</feature>
<dbReference type="NCBIfam" id="NF001591">
    <property type="entry name" value="PRK00393.1"/>
    <property type="match status" value="1"/>
</dbReference>
<dbReference type="SUPFAM" id="SSF142695">
    <property type="entry name" value="RibA-like"/>
    <property type="match status" value="1"/>
</dbReference>
<dbReference type="GO" id="GO:0008270">
    <property type="term" value="F:zinc ion binding"/>
    <property type="evidence" value="ECO:0007669"/>
    <property type="project" value="UniProtKB-UniRule"/>
</dbReference>
<dbReference type="HAMAP" id="MF_00179">
    <property type="entry name" value="RibA"/>
    <property type="match status" value="1"/>
</dbReference>
<comment type="similarity">
    <text evidence="11">Belongs to the GTP cyclohydrolase II family.</text>
</comment>
<feature type="binding site" evidence="11">
    <location>
        <position position="69"/>
    </location>
    <ligand>
        <name>Zn(2+)</name>
        <dbReference type="ChEBI" id="CHEBI:29105"/>
        <note>catalytic</note>
    </ligand>
</feature>
<feature type="binding site" evidence="11">
    <location>
        <begin position="53"/>
        <end position="57"/>
    </location>
    <ligand>
        <name>GTP</name>
        <dbReference type="ChEBI" id="CHEBI:37565"/>
    </ligand>
</feature>
<sequence length="205" mass="23506">MKVDKNIEQGERVSLPTKYGHFEIIPFQENENKLEHIALVKGEFSSEDVVLTRIHSACATGDLFGSLRCDCGEQLIKAMELIEQEGKGLLVYLQQEGRGIGLMNKIKAYKLQEEGYDTVDANLHLGFRADERNYNIASQILDALHIRKVRLMTNNPDKILGMELAGIEVKKRIPLEIRQNKFNVDYLTTKQERMNHFLHHLKTAE</sequence>
<dbReference type="GO" id="GO:0009231">
    <property type="term" value="P:riboflavin biosynthetic process"/>
    <property type="evidence" value="ECO:0007669"/>
    <property type="project" value="UniProtKB-UniRule"/>
</dbReference>
<feature type="binding site" evidence="11">
    <location>
        <position position="153"/>
    </location>
    <ligand>
        <name>GTP</name>
        <dbReference type="ChEBI" id="CHEBI:37565"/>
    </ligand>
</feature>
<evidence type="ECO:0000256" key="2">
    <source>
        <dbReference type="ARBA" id="ARBA00005520"/>
    </source>
</evidence>